<evidence type="ECO:0008006" key="3">
    <source>
        <dbReference type="Google" id="ProtNLM"/>
    </source>
</evidence>
<accession>A0ABT7U969</accession>
<keyword evidence="2" id="KW-1185">Reference proteome</keyword>
<organism evidence="1 2">
    <name type="scientific">Amedibacillus dolichus</name>
    <dbReference type="NCBI Taxonomy" id="31971"/>
    <lineage>
        <taxon>Bacteria</taxon>
        <taxon>Bacillati</taxon>
        <taxon>Bacillota</taxon>
        <taxon>Erysipelotrichia</taxon>
        <taxon>Erysipelotrichales</taxon>
        <taxon>Erysipelotrichaceae</taxon>
        <taxon>Amedibacillus</taxon>
    </lineage>
</organism>
<comment type="caution">
    <text evidence="1">The sequence shown here is derived from an EMBL/GenBank/DDBJ whole genome shotgun (WGS) entry which is preliminary data.</text>
</comment>
<reference evidence="1" key="2">
    <citation type="submission" date="2023-06" db="EMBL/GenBank/DDBJ databases">
        <authorList>
            <person name="Zeman M."/>
            <person name="Kubasova T."/>
            <person name="Jahodarova E."/>
            <person name="Nykrynova M."/>
            <person name="Rychlik I."/>
        </authorList>
    </citation>
    <scope>NUCLEOTIDE SEQUENCE</scope>
    <source>
        <strain evidence="1">ET39</strain>
    </source>
</reference>
<dbReference type="Proteomes" id="UP001529340">
    <property type="component" value="Unassembled WGS sequence"/>
</dbReference>
<name>A0ABT7U969_9FIRM</name>
<evidence type="ECO:0000313" key="1">
    <source>
        <dbReference type="EMBL" id="MDM8156182.1"/>
    </source>
</evidence>
<proteinExistence type="predicted"/>
<dbReference type="EMBL" id="JAUDCG010000002">
    <property type="protein sequence ID" value="MDM8156182.1"/>
    <property type="molecule type" value="Genomic_DNA"/>
</dbReference>
<dbReference type="RefSeq" id="WP_289606654.1">
    <property type="nucleotide sequence ID" value="NZ_JAUDCG010000002.1"/>
</dbReference>
<evidence type="ECO:0000313" key="2">
    <source>
        <dbReference type="Proteomes" id="UP001529340"/>
    </source>
</evidence>
<gene>
    <name evidence="1" type="ORF">QUV96_00860</name>
</gene>
<protein>
    <recommendedName>
        <fullName evidence="3">IS1 family transposase</fullName>
    </recommendedName>
</protein>
<sequence length="154" mass="17842">MSNTSVSIESVENLLPKELLELLQPFQVDQIKSMISSFLVMNFSVHEYVFEYCPKCGVHHPVLIKAGKANSGKQMYRCKHCNKRFVVDHGQLTYYSHQSEQKWNQLIDDTVAGHSLKTSADHISVCEETAFRMRHKLLYFLEQMSFPLRISETN</sequence>
<reference evidence="1" key="1">
    <citation type="submission" date="2023-06" db="EMBL/GenBank/DDBJ databases">
        <title>Identification and characterization of horizontal gene transfer across gut microbiota members of farm animals based on homology search.</title>
        <authorList>
            <person name="Schwarzerova J."/>
            <person name="Nykrynova M."/>
            <person name="Jureckova K."/>
            <person name="Cejkova D."/>
            <person name="Rychlik I."/>
        </authorList>
    </citation>
    <scope>NUCLEOTIDE SEQUENCE</scope>
    <source>
        <strain evidence="1">ET39</strain>
    </source>
</reference>